<gene>
    <name evidence="2" type="ORF">LIER_13574</name>
</gene>
<comment type="caution">
    <text evidence="2">The sequence shown here is derived from an EMBL/GenBank/DDBJ whole genome shotgun (WGS) entry which is preliminary data.</text>
</comment>
<dbReference type="EMBL" id="BAABME010002760">
    <property type="protein sequence ID" value="GAA0155969.1"/>
    <property type="molecule type" value="Genomic_DNA"/>
</dbReference>
<feature type="signal peptide" evidence="1">
    <location>
        <begin position="1"/>
        <end position="18"/>
    </location>
</feature>
<dbReference type="AlphaFoldDB" id="A0AAV3PW07"/>
<evidence type="ECO:0000313" key="2">
    <source>
        <dbReference type="EMBL" id="GAA0155969.1"/>
    </source>
</evidence>
<dbReference type="Proteomes" id="UP001454036">
    <property type="component" value="Unassembled WGS sequence"/>
</dbReference>
<accession>A0AAV3PW07</accession>
<evidence type="ECO:0000313" key="3">
    <source>
        <dbReference type="Proteomes" id="UP001454036"/>
    </source>
</evidence>
<sequence>MLVLQLYLALSALHGIVLERLSEEGSHSLVTTHEDLPLDEHCFGRLVSYELCITVKVISVARTCEKFIFVFC</sequence>
<evidence type="ECO:0008006" key="4">
    <source>
        <dbReference type="Google" id="ProtNLM"/>
    </source>
</evidence>
<keyword evidence="1" id="KW-0732">Signal</keyword>
<proteinExistence type="predicted"/>
<reference evidence="2 3" key="1">
    <citation type="submission" date="2024-01" db="EMBL/GenBank/DDBJ databases">
        <title>The complete chloroplast genome sequence of Lithospermum erythrorhizon: insights into the phylogenetic relationship among Boraginaceae species and the maternal lineages of purple gromwells.</title>
        <authorList>
            <person name="Okada T."/>
            <person name="Watanabe K."/>
        </authorList>
    </citation>
    <scope>NUCLEOTIDE SEQUENCE [LARGE SCALE GENOMIC DNA]</scope>
</reference>
<keyword evidence="3" id="KW-1185">Reference proteome</keyword>
<protein>
    <recommendedName>
        <fullName evidence="4">Secreted protein</fullName>
    </recommendedName>
</protein>
<feature type="chain" id="PRO_5043774846" description="Secreted protein" evidence="1">
    <location>
        <begin position="19"/>
        <end position="72"/>
    </location>
</feature>
<evidence type="ECO:0000256" key="1">
    <source>
        <dbReference type="SAM" id="SignalP"/>
    </source>
</evidence>
<organism evidence="2 3">
    <name type="scientific">Lithospermum erythrorhizon</name>
    <name type="common">Purple gromwell</name>
    <name type="synonym">Lithospermum officinale var. erythrorhizon</name>
    <dbReference type="NCBI Taxonomy" id="34254"/>
    <lineage>
        <taxon>Eukaryota</taxon>
        <taxon>Viridiplantae</taxon>
        <taxon>Streptophyta</taxon>
        <taxon>Embryophyta</taxon>
        <taxon>Tracheophyta</taxon>
        <taxon>Spermatophyta</taxon>
        <taxon>Magnoliopsida</taxon>
        <taxon>eudicotyledons</taxon>
        <taxon>Gunneridae</taxon>
        <taxon>Pentapetalae</taxon>
        <taxon>asterids</taxon>
        <taxon>lamiids</taxon>
        <taxon>Boraginales</taxon>
        <taxon>Boraginaceae</taxon>
        <taxon>Boraginoideae</taxon>
        <taxon>Lithospermeae</taxon>
        <taxon>Lithospermum</taxon>
    </lineage>
</organism>
<name>A0AAV3PW07_LITER</name>